<proteinExistence type="predicted"/>
<accession>A0ACD3BFE4</accession>
<sequence>MSGLLTWSDLFGYTSIAAWLGAQFPQVLENIRRQSCEGLALPFLANWLLGDFSNLVGCILTGQLPFQRWLATYFVFVDCMLVAQYFYYAHGDTTPTHKHIRVATASGRRSSVERAPSRYRTLSAAAANVAVAAALAAEYDEHAERRRGLGKGRRGSSQIQGGVGVVGGGEEEEVDEGTLAALADSFHSEGGRDIGRTRYTFSTERRGRGGSTGPLSARQVSGLQPLTSTESLGGRGRSLNRDAQLEHDLEAGRGTNRRSSKASRKSSTMVFLSVWALLGVGTMVNHNRPFVGMGKGVQQTGQVLSPLPPMITPIIPFANVDVGVGKPAIIPEFQNVKLSSDGHVLFVDEPGHDHPPNAPPSNERILGRIFAWLCTTLYLTSRLPQIWKNYARKSVEGLSMYLFVFAFLGNVFYVASIITSPQMSAPPPISSEFLRESIPYLLGSGGTLMFDVTIVSQSFIYRPKPTRRHGQGHGHTAMRSHSRHTLPEEEAGLLSGDLNDEVVGVHESMVDHGSSSKSTMNYPTPSQLRSLVLDYLCHGCYTSTAKAFAKDSTVRHVDADGDEIITTTPAEDDAGRMFRELVDQVELRENIRTHILSGLVDEAIELINRHFPPVLDMSNDSSMSNANPATQPGSSDDSSPSSSSSSSFTYSLSTSIEPSHLLLNLRILAFIEACRTTPLPYHHPKSIDHSTRTPTPSEYNSLPPEGPRQPQPEHHQQQIHLLFSLQKLHTMVSALKKPGDRKAFSEELKNVGGLLLYRGQEVNPLSRYLGQERREAVADQVNAAILCRTGQPTVSALELVIRSNAVIWGYGHRYNLKPRPGAVMPPSKARYFPANPKTGEKEEVSVMSFSLHGCEFDIPMQWVDCPAI</sequence>
<organism evidence="1 2">
    <name type="scientific">Pluteus cervinus</name>
    <dbReference type="NCBI Taxonomy" id="181527"/>
    <lineage>
        <taxon>Eukaryota</taxon>
        <taxon>Fungi</taxon>
        <taxon>Dikarya</taxon>
        <taxon>Basidiomycota</taxon>
        <taxon>Agaricomycotina</taxon>
        <taxon>Agaricomycetes</taxon>
        <taxon>Agaricomycetidae</taxon>
        <taxon>Agaricales</taxon>
        <taxon>Pluteineae</taxon>
        <taxon>Pluteaceae</taxon>
        <taxon>Pluteus</taxon>
    </lineage>
</organism>
<reference evidence="1 2" key="1">
    <citation type="journal article" date="2019" name="Nat. Ecol. Evol.">
        <title>Megaphylogeny resolves global patterns of mushroom evolution.</title>
        <authorList>
            <person name="Varga T."/>
            <person name="Krizsan K."/>
            <person name="Foldi C."/>
            <person name="Dima B."/>
            <person name="Sanchez-Garcia M."/>
            <person name="Sanchez-Ramirez S."/>
            <person name="Szollosi G.J."/>
            <person name="Szarkandi J.G."/>
            <person name="Papp V."/>
            <person name="Albert L."/>
            <person name="Andreopoulos W."/>
            <person name="Angelini C."/>
            <person name="Antonin V."/>
            <person name="Barry K.W."/>
            <person name="Bougher N.L."/>
            <person name="Buchanan P."/>
            <person name="Buyck B."/>
            <person name="Bense V."/>
            <person name="Catcheside P."/>
            <person name="Chovatia M."/>
            <person name="Cooper J."/>
            <person name="Damon W."/>
            <person name="Desjardin D."/>
            <person name="Finy P."/>
            <person name="Geml J."/>
            <person name="Haridas S."/>
            <person name="Hughes K."/>
            <person name="Justo A."/>
            <person name="Karasinski D."/>
            <person name="Kautmanova I."/>
            <person name="Kiss B."/>
            <person name="Kocsube S."/>
            <person name="Kotiranta H."/>
            <person name="LaButti K.M."/>
            <person name="Lechner B.E."/>
            <person name="Liimatainen K."/>
            <person name="Lipzen A."/>
            <person name="Lukacs Z."/>
            <person name="Mihaltcheva S."/>
            <person name="Morgado L.N."/>
            <person name="Niskanen T."/>
            <person name="Noordeloos M.E."/>
            <person name="Ohm R.A."/>
            <person name="Ortiz-Santana B."/>
            <person name="Ovrebo C."/>
            <person name="Racz N."/>
            <person name="Riley R."/>
            <person name="Savchenko A."/>
            <person name="Shiryaev A."/>
            <person name="Soop K."/>
            <person name="Spirin V."/>
            <person name="Szebenyi C."/>
            <person name="Tomsovsky M."/>
            <person name="Tulloss R.E."/>
            <person name="Uehling J."/>
            <person name="Grigoriev I.V."/>
            <person name="Vagvolgyi C."/>
            <person name="Papp T."/>
            <person name="Martin F.M."/>
            <person name="Miettinen O."/>
            <person name="Hibbett D.S."/>
            <person name="Nagy L.G."/>
        </authorList>
    </citation>
    <scope>NUCLEOTIDE SEQUENCE [LARGE SCALE GENOMIC DNA]</scope>
    <source>
        <strain evidence="1 2">NL-1719</strain>
    </source>
</reference>
<evidence type="ECO:0000313" key="2">
    <source>
        <dbReference type="Proteomes" id="UP000308600"/>
    </source>
</evidence>
<name>A0ACD3BFE4_9AGAR</name>
<evidence type="ECO:0000313" key="1">
    <source>
        <dbReference type="EMBL" id="TFK76307.1"/>
    </source>
</evidence>
<keyword evidence="2" id="KW-1185">Reference proteome</keyword>
<gene>
    <name evidence="1" type="ORF">BDN72DRAFT_756006</name>
</gene>
<protein>
    <submittedName>
        <fullName evidence="1">Uncharacterized protein</fullName>
    </submittedName>
</protein>
<dbReference type="EMBL" id="ML208260">
    <property type="protein sequence ID" value="TFK76307.1"/>
    <property type="molecule type" value="Genomic_DNA"/>
</dbReference>
<dbReference type="Proteomes" id="UP000308600">
    <property type="component" value="Unassembled WGS sequence"/>
</dbReference>